<dbReference type="GO" id="GO:0016020">
    <property type="term" value="C:membrane"/>
    <property type="evidence" value="ECO:0007669"/>
    <property type="project" value="UniProtKB-SubCell"/>
</dbReference>
<evidence type="ECO:0000256" key="1">
    <source>
        <dbReference type="ARBA" id="ARBA00004141"/>
    </source>
</evidence>
<keyword evidence="2 5" id="KW-0812">Transmembrane</keyword>
<comment type="subcellular location">
    <subcellularLocation>
        <location evidence="1">Membrane</location>
        <topology evidence="1">Multi-pass membrane protein</topology>
    </subcellularLocation>
</comment>
<evidence type="ECO:0000256" key="3">
    <source>
        <dbReference type="ARBA" id="ARBA00022989"/>
    </source>
</evidence>
<comment type="caution">
    <text evidence="6">The sequence shown here is derived from an EMBL/GenBank/DDBJ whole genome shotgun (WGS) entry which is preliminary data.</text>
</comment>
<sequence>MAGRFNARTAVARPGATGRNGRIGNMMAAAAVVSIIAIIIVLIAFATPVWLEADRNMVSNPVPPFNIPFDKMGLWQFCFRLYQIGDPFLRYSIICRWYFSSGWPPMMEFLAPSFFIATQVIYTIGFILCIVGMVLLIAVLVRGPNPGMLFALGALFMLAAIFICISFIIFAARVFDREWIFGWQSNYLSWSFALAVAGGILLWICGALFLIEGRRAAYANEQGGAVTVVHRPTAVVTSEPAVTKRETAYTVAEQPIPRKTHPEHSSGGDREYKNIQVKAPILPPKPSSTNGDGNTYSYEYRREYNYAYVTPRHPDRRRHHLDIVLKKFCVDSGGDRTLDIFVRSTTSSSSRVATGWIATRNGDNADPCSNP</sequence>
<feature type="transmembrane region" description="Helical" evidence="5">
    <location>
        <begin position="28"/>
        <end position="51"/>
    </location>
</feature>
<protein>
    <submittedName>
        <fullName evidence="6">Uncharacterized protein</fullName>
    </submittedName>
</protein>
<keyword evidence="7" id="KW-1185">Reference proteome</keyword>
<keyword evidence="4 5" id="KW-0472">Membrane</keyword>
<evidence type="ECO:0000256" key="5">
    <source>
        <dbReference type="SAM" id="Phobius"/>
    </source>
</evidence>
<name>A0A1W0WM96_HYPEX</name>
<dbReference type="AlphaFoldDB" id="A0A1W0WM96"/>
<dbReference type="Gene3D" id="1.20.140.150">
    <property type="match status" value="1"/>
</dbReference>
<gene>
    <name evidence="6" type="ORF">BV898_09610</name>
</gene>
<proteinExistence type="predicted"/>
<accession>A0A1W0WM96</accession>
<keyword evidence="3 5" id="KW-1133">Transmembrane helix</keyword>
<feature type="transmembrane region" description="Helical" evidence="5">
    <location>
        <begin position="114"/>
        <end position="141"/>
    </location>
</feature>
<dbReference type="Pfam" id="PF13903">
    <property type="entry name" value="Claudin_2"/>
    <property type="match status" value="1"/>
</dbReference>
<evidence type="ECO:0000313" key="6">
    <source>
        <dbReference type="EMBL" id="OQV16302.1"/>
    </source>
</evidence>
<dbReference type="PANTHER" id="PTHR21284">
    <property type="entry name" value="EG:80H7.2 PROTEIN"/>
    <property type="match status" value="1"/>
</dbReference>
<dbReference type="PANTHER" id="PTHR21284:SF6">
    <property type="entry name" value="SINUOUS"/>
    <property type="match status" value="1"/>
</dbReference>
<evidence type="ECO:0000256" key="4">
    <source>
        <dbReference type="ARBA" id="ARBA00023136"/>
    </source>
</evidence>
<dbReference type="EMBL" id="MTYJ01000076">
    <property type="protein sequence ID" value="OQV16302.1"/>
    <property type="molecule type" value="Genomic_DNA"/>
</dbReference>
<dbReference type="OrthoDB" id="10062378at2759"/>
<evidence type="ECO:0000313" key="7">
    <source>
        <dbReference type="Proteomes" id="UP000192578"/>
    </source>
</evidence>
<feature type="transmembrane region" description="Helical" evidence="5">
    <location>
        <begin position="148"/>
        <end position="175"/>
    </location>
</feature>
<feature type="transmembrane region" description="Helical" evidence="5">
    <location>
        <begin position="187"/>
        <end position="211"/>
    </location>
</feature>
<dbReference type="Proteomes" id="UP000192578">
    <property type="component" value="Unassembled WGS sequence"/>
</dbReference>
<dbReference type="InterPro" id="IPR004031">
    <property type="entry name" value="PMP22/EMP/MP20/Claudin"/>
</dbReference>
<evidence type="ECO:0000256" key="2">
    <source>
        <dbReference type="ARBA" id="ARBA00022692"/>
    </source>
</evidence>
<reference evidence="7" key="1">
    <citation type="submission" date="2017-01" db="EMBL/GenBank/DDBJ databases">
        <title>Comparative genomics of anhydrobiosis in the tardigrade Hypsibius dujardini.</title>
        <authorList>
            <person name="Yoshida Y."/>
            <person name="Koutsovoulos G."/>
            <person name="Laetsch D."/>
            <person name="Stevens L."/>
            <person name="Kumar S."/>
            <person name="Horikawa D."/>
            <person name="Ishino K."/>
            <person name="Komine S."/>
            <person name="Tomita M."/>
            <person name="Blaxter M."/>
            <person name="Arakawa K."/>
        </authorList>
    </citation>
    <scope>NUCLEOTIDE SEQUENCE [LARGE SCALE GENOMIC DNA]</scope>
    <source>
        <strain evidence="7">Z151</strain>
    </source>
</reference>
<organism evidence="6 7">
    <name type="scientific">Hypsibius exemplaris</name>
    <name type="common">Freshwater tardigrade</name>
    <dbReference type="NCBI Taxonomy" id="2072580"/>
    <lineage>
        <taxon>Eukaryota</taxon>
        <taxon>Metazoa</taxon>
        <taxon>Ecdysozoa</taxon>
        <taxon>Tardigrada</taxon>
        <taxon>Eutardigrada</taxon>
        <taxon>Parachela</taxon>
        <taxon>Hypsibioidea</taxon>
        <taxon>Hypsibiidae</taxon>
        <taxon>Hypsibius</taxon>
    </lineage>
</organism>